<feature type="signal peptide" evidence="1">
    <location>
        <begin position="1"/>
        <end position="19"/>
    </location>
</feature>
<accession>A0A5E4MH80</accession>
<evidence type="ECO:0000313" key="2">
    <source>
        <dbReference type="EMBL" id="VVC29211.1"/>
    </source>
</evidence>
<name>A0A5E4MH80_9HEMI</name>
<proteinExistence type="predicted"/>
<protein>
    <submittedName>
        <fullName evidence="2">Uncharacterized protein</fullName>
    </submittedName>
</protein>
<keyword evidence="1" id="KW-0732">Signal</keyword>
<reference evidence="2 3" key="1">
    <citation type="submission" date="2019-08" db="EMBL/GenBank/DDBJ databases">
        <authorList>
            <person name="Alioto T."/>
            <person name="Alioto T."/>
            <person name="Gomez Garrido J."/>
        </authorList>
    </citation>
    <scope>NUCLEOTIDE SEQUENCE [LARGE SCALE GENOMIC DNA]</scope>
</reference>
<gene>
    <name evidence="2" type="ORF">CINCED_3A019433</name>
</gene>
<evidence type="ECO:0000256" key="1">
    <source>
        <dbReference type="SAM" id="SignalP"/>
    </source>
</evidence>
<dbReference type="AlphaFoldDB" id="A0A5E4MH80"/>
<organism evidence="2 3">
    <name type="scientific">Cinara cedri</name>
    <dbReference type="NCBI Taxonomy" id="506608"/>
    <lineage>
        <taxon>Eukaryota</taxon>
        <taxon>Metazoa</taxon>
        <taxon>Ecdysozoa</taxon>
        <taxon>Arthropoda</taxon>
        <taxon>Hexapoda</taxon>
        <taxon>Insecta</taxon>
        <taxon>Pterygota</taxon>
        <taxon>Neoptera</taxon>
        <taxon>Paraneoptera</taxon>
        <taxon>Hemiptera</taxon>
        <taxon>Sternorrhyncha</taxon>
        <taxon>Aphidomorpha</taxon>
        <taxon>Aphidoidea</taxon>
        <taxon>Aphididae</taxon>
        <taxon>Lachninae</taxon>
        <taxon>Cinara</taxon>
    </lineage>
</organism>
<keyword evidence="3" id="KW-1185">Reference proteome</keyword>
<sequence>MQLPVLILVLAAIALTADGLAISDVDGEHPLNRERRMAWPFYWNFGTTTPEPGIVHCPKETVYVQEHNGCFPTEMVCPEILDPLYAKGHPCVRIGKGKKLSK</sequence>
<dbReference type="EMBL" id="CABPRJ010000489">
    <property type="protein sequence ID" value="VVC29211.1"/>
    <property type="molecule type" value="Genomic_DNA"/>
</dbReference>
<feature type="chain" id="PRO_5022996963" evidence="1">
    <location>
        <begin position="20"/>
        <end position="102"/>
    </location>
</feature>
<evidence type="ECO:0000313" key="3">
    <source>
        <dbReference type="Proteomes" id="UP000325440"/>
    </source>
</evidence>
<dbReference type="Proteomes" id="UP000325440">
    <property type="component" value="Unassembled WGS sequence"/>
</dbReference>